<proteinExistence type="predicted"/>
<dbReference type="GO" id="GO:0005769">
    <property type="term" value="C:early endosome"/>
    <property type="evidence" value="ECO:0000318"/>
    <property type="project" value="GO_Central"/>
</dbReference>
<dbReference type="eggNOG" id="KOG0095">
    <property type="taxonomic scope" value="Eukaryota"/>
</dbReference>
<dbReference type="KEGG" id="tva:4720876"/>
<dbReference type="PROSITE" id="PS51419">
    <property type="entry name" value="RAB"/>
    <property type="match status" value="1"/>
</dbReference>
<dbReference type="OrthoDB" id="63533at2759"/>
<dbReference type="VEuPathDB" id="TrichDB:TVAG_119750"/>
<dbReference type="PROSITE" id="PS51420">
    <property type="entry name" value="RHO"/>
    <property type="match status" value="1"/>
</dbReference>
<protein>
    <submittedName>
        <fullName evidence="2">Small GTP-binding protein, putative</fullName>
    </submittedName>
</protein>
<accession>A2D7C1</accession>
<dbReference type="VEuPathDB" id="TrichDB:TVAGG3_0992610"/>
<dbReference type="STRING" id="5722.A2D7C1"/>
<dbReference type="SMR" id="A2D7C1"/>
<name>A2D7C1_TRIV3</name>
<dbReference type="GO" id="GO:0003924">
    <property type="term" value="F:GTPase activity"/>
    <property type="evidence" value="ECO:0000318"/>
    <property type="project" value="GO_Central"/>
</dbReference>
<dbReference type="Pfam" id="PF00071">
    <property type="entry name" value="Ras"/>
    <property type="match status" value="1"/>
</dbReference>
<dbReference type="InterPro" id="IPR005225">
    <property type="entry name" value="Small_GTP-bd"/>
</dbReference>
<dbReference type="InParanoid" id="A2D7C1"/>
<dbReference type="AlphaFoldDB" id="A2D7C1"/>
<evidence type="ECO:0000256" key="1">
    <source>
        <dbReference type="ARBA" id="ARBA00022741"/>
    </source>
</evidence>
<dbReference type="CDD" id="cd00154">
    <property type="entry name" value="Rab"/>
    <property type="match status" value="1"/>
</dbReference>
<dbReference type="Proteomes" id="UP000001542">
    <property type="component" value="Unassembled WGS sequence"/>
</dbReference>
<dbReference type="SMART" id="SM00176">
    <property type="entry name" value="RAN"/>
    <property type="match status" value="1"/>
</dbReference>
<keyword evidence="1" id="KW-0547">Nucleotide-binding</keyword>
<dbReference type="InterPro" id="IPR027417">
    <property type="entry name" value="P-loop_NTPase"/>
</dbReference>
<dbReference type="FunFam" id="3.40.50.300:FF:000823">
    <property type="entry name" value="Small GTPase RAB, putative"/>
    <property type="match status" value="1"/>
</dbReference>
<organism evidence="2 3">
    <name type="scientific">Trichomonas vaginalis (strain ATCC PRA-98 / G3)</name>
    <dbReference type="NCBI Taxonomy" id="412133"/>
    <lineage>
        <taxon>Eukaryota</taxon>
        <taxon>Metamonada</taxon>
        <taxon>Parabasalia</taxon>
        <taxon>Trichomonadida</taxon>
        <taxon>Trichomonadidae</taxon>
        <taxon>Trichomonas</taxon>
    </lineage>
</organism>
<dbReference type="GO" id="GO:0005525">
    <property type="term" value="F:GTP binding"/>
    <property type="evidence" value="ECO:0007669"/>
    <property type="project" value="InterPro"/>
</dbReference>
<keyword evidence="3" id="KW-1185">Reference proteome</keyword>
<sequence length="194" mass="21706">MDGEPIDMKVVVIGTTSVGKTCIVQRATSGEFNEKITPTLGASYISKVIEVNNQKVNLQIWDTAGQERYKGMTPMYYRGAQAALIVYAVDSTESFGCIDEWYESVEKNKTNQVHYILVGNKCDVEKRVVSTEEGKNKADALGAQYYEVSALSGEGIDDLFVNIPKKFLEELPVQYHDEKNLKLEKQKDDKKGCC</sequence>
<dbReference type="NCBIfam" id="TIGR00231">
    <property type="entry name" value="small_GTP"/>
    <property type="match status" value="1"/>
</dbReference>
<reference evidence="2" key="1">
    <citation type="submission" date="2006-10" db="EMBL/GenBank/DDBJ databases">
        <authorList>
            <person name="Amadeo P."/>
            <person name="Zhao Q."/>
            <person name="Wortman J."/>
            <person name="Fraser-Liggett C."/>
            <person name="Carlton J."/>
        </authorList>
    </citation>
    <scope>NUCLEOTIDE SEQUENCE</scope>
    <source>
        <strain evidence="2">G3</strain>
    </source>
</reference>
<dbReference type="SMART" id="SM00173">
    <property type="entry name" value="RAS"/>
    <property type="match status" value="1"/>
</dbReference>
<evidence type="ECO:0000313" key="3">
    <source>
        <dbReference type="Proteomes" id="UP000001542"/>
    </source>
</evidence>
<dbReference type="SUPFAM" id="SSF52540">
    <property type="entry name" value="P-loop containing nucleoside triphosphate hydrolases"/>
    <property type="match status" value="1"/>
</dbReference>
<dbReference type="InterPro" id="IPR001806">
    <property type="entry name" value="Small_GTPase"/>
</dbReference>
<dbReference type="EMBL" id="DS113177">
    <property type="protein sequence ID" value="EAY23638.1"/>
    <property type="molecule type" value="Genomic_DNA"/>
</dbReference>
<reference evidence="2" key="2">
    <citation type="journal article" date="2007" name="Science">
        <title>Draft genome sequence of the sexually transmitted pathogen Trichomonas vaginalis.</title>
        <authorList>
            <person name="Carlton J.M."/>
            <person name="Hirt R.P."/>
            <person name="Silva J.C."/>
            <person name="Delcher A.L."/>
            <person name="Schatz M."/>
            <person name="Zhao Q."/>
            <person name="Wortman J.R."/>
            <person name="Bidwell S.L."/>
            <person name="Alsmark U.C.M."/>
            <person name="Besteiro S."/>
            <person name="Sicheritz-Ponten T."/>
            <person name="Noel C.J."/>
            <person name="Dacks J.B."/>
            <person name="Foster P.G."/>
            <person name="Simillion C."/>
            <person name="Van de Peer Y."/>
            <person name="Miranda-Saavedra D."/>
            <person name="Barton G.J."/>
            <person name="Westrop G.D."/>
            <person name="Mueller S."/>
            <person name="Dessi D."/>
            <person name="Fiori P.L."/>
            <person name="Ren Q."/>
            <person name="Paulsen I."/>
            <person name="Zhang H."/>
            <person name="Bastida-Corcuera F.D."/>
            <person name="Simoes-Barbosa A."/>
            <person name="Brown M.T."/>
            <person name="Hayes R.D."/>
            <person name="Mukherjee M."/>
            <person name="Okumura C.Y."/>
            <person name="Schneider R."/>
            <person name="Smith A.J."/>
            <person name="Vanacova S."/>
            <person name="Villalvazo M."/>
            <person name="Haas B.J."/>
            <person name="Pertea M."/>
            <person name="Feldblyum T.V."/>
            <person name="Utterback T.R."/>
            <person name="Shu C.L."/>
            <person name="Osoegawa K."/>
            <person name="de Jong P.J."/>
            <person name="Hrdy I."/>
            <person name="Horvathova L."/>
            <person name="Zubacova Z."/>
            <person name="Dolezal P."/>
            <person name="Malik S.B."/>
            <person name="Logsdon J.M. Jr."/>
            <person name="Henze K."/>
            <person name="Gupta A."/>
            <person name="Wang C.C."/>
            <person name="Dunne R.L."/>
            <person name="Upcroft J.A."/>
            <person name="Upcroft P."/>
            <person name="White O."/>
            <person name="Salzberg S.L."/>
            <person name="Tang P."/>
            <person name="Chiu C.-H."/>
            <person name="Lee Y.-S."/>
            <person name="Embley T.M."/>
            <person name="Coombs G.H."/>
            <person name="Mottram J.C."/>
            <person name="Tachezy J."/>
            <person name="Fraser-Liggett C.M."/>
            <person name="Johnson P.J."/>
        </authorList>
    </citation>
    <scope>NUCLEOTIDE SEQUENCE [LARGE SCALE GENOMIC DNA]</scope>
    <source>
        <strain evidence="2">G3</strain>
    </source>
</reference>
<dbReference type="PROSITE" id="PS51421">
    <property type="entry name" value="RAS"/>
    <property type="match status" value="1"/>
</dbReference>
<dbReference type="RefSeq" id="XP_001276886.1">
    <property type="nucleotide sequence ID" value="XM_001276885.1"/>
</dbReference>
<dbReference type="Gene3D" id="3.40.50.300">
    <property type="entry name" value="P-loop containing nucleotide triphosphate hydrolases"/>
    <property type="match status" value="1"/>
</dbReference>
<dbReference type="GO" id="GO:0012505">
    <property type="term" value="C:endomembrane system"/>
    <property type="evidence" value="ECO:0000318"/>
    <property type="project" value="GO_Central"/>
</dbReference>
<dbReference type="SMART" id="SM00175">
    <property type="entry name" value="RAB"/>
    <property type="match status" value="1"/>
</dbReference>
<dbReference type="PANTHER" id="PTHR47978">
    <property type="match status" value="1"/>
</dbReference>
<dbReference type="PRINTS" id="PR00449">
    <property type="entry name" value="RASTRNSFRMNG"/>
</dbReference>
<dbReference type="GO" id="GO:0006886">
    <property type="term" value="P:intracellular protein transport"/>
    <property type="evidence" value="ECO:0000318"/>
    <property type="project" value="GO_Central"/>
</dbReference>
<gene>
    <name evidence="2" type="ORF">TVAG_119750</name>
</gene>
<evidence type="ECO:0000313" key="2">
    <source>
        <dbReference type="EMBL" id="EAY23638.1"/>
    </source>
</evidence>
<dbReference type="SMART" id="SM00174">
    <property type="entry name" value="RHO"/>
    <property type="match status" value="1"/>
</dbReference>
<dbReference type="OMA" id="DEEGLMW"/>